<proteinExistence type="predicted"/>
<sequence length="321" mass="36886">MDSLCERSKKKNADYCCDHVEEQDNYFFKVMIGDFRERITIPDAFVKHFVGKLARSIKLESRNGRTFDAQITNNYNKLVIQSGWNAFASAHDLKVGDFLLFNYNGISQLEVLIFDPSGCEKVQSCLVINNTGQEPIDISSSFYDVPINSPQSERSNQVNKIVNISSSRSPPEASGYFSQSEYDLEAHCDFVPPYILPSGILLTDVQTKKLDKRVQAIQSKTPIYGCIMTKSSIYAKPPNLYLSRKYSEIYLPFDNGTVILERHGKNWEVRCRAASYKRRKFTNGWKQFARDNSLKVGDFCLFELLKKKKQYTMIVHIVRKK</sequence>
<reference evidence="1" key="2">
    <citation type="submission" date="2025-09" db="UniProtKB">
        <authorList>
            <consortium name="EnsemblPlants"/>
        </authorList>
    </citation>
    <scope>IDENTIFICATION</scope>
</reference>
<protein>
    <submittedName>
        <fullName evidence="1">Uncharacterized protein</fullName>
    </submittedName>
</protein>
<organism evidence="1 2">
    <name type="scientific">Avena sativa</name>
    <name type="common">Oat</name>
    <dbReference type="NCBI Taxonomy" id="4498"/>
    <lineage>
        <taxon>Eukaryota</taxon>
        <taxon>Viridiplantae</taxon>
        <taxon>Streptophyta</taxon>
        <taxon>Embryophyta</taxon>
        <taxon>Tracheophyta</taxon>
        <taxon>Spermatophyta</taxon>
        <taxon>Magnoliopsida</taxon>
        <taxon>Liliopsida</taxon>
        <taxon>Poales</taxon>
        <taxon>Poaceae</taxon>
        <taxon>BOP clade</taxon>
        <taxon>Pooideae</taxon>
        <taxon>Poodae</taxon>
        <taxon>Poeae</taxon>
        <taxon>Poeae Chloroplast Group 1 (Aveneae type)</taxon>
        <taxon>Aveninae</taxon>
        <taxon>Avena</taxon>
    </lineage>
</organism>
<dbReference type="EnsemblPlants" id="AVESA.00010b.r2.5DG0998660.1">
    <property type="protein sequence ID" value="AVESA.00010b.r2.5DG0998660.1.CDS"/>
    <property type="gene ID" value="AVESA.00010b.r2.5DG0998660"/>
</dbReference>
<dbReference type="Proteomes" id="UP001732700">
    <property type="component" value="Chromosome 5D"/>
</dbReference>
<name>A0ACD5YKU6_AVESA</name>
<evidence type="ECO:0000313" key="1">
    <source>
        <dbReference type="EnsemblPlants" id="AVESA.00010b.r2.5DG0998660.1.CDS"/>
    </source>
</evidence>
<reference evidence="1" key="1">
    <citation type="submission" date="2021-05" db="EMBL/GenBank/DDBJ databases">
        <authorList>
            <person name="Scholz U."/>
            <person name="Mascher M."/>
            <person name="Fiebig A."/>
        </authorList>
    </citation>
    <scope>NUCLEOTIDE SEQUENCE [LARGE SCALE GENOMIC DNA]</scope>
</reference>
<keyword evidence="2" id="KW-1185">Reference proteome</keyword>
<accession>A0ACD5YKU6</accession>
<evidence type="ECO:0000313" key="2">
    <source>
        <dbReference type="Proteomes" id="UP001732700"/>
    </source>
</evidence>